<dbReference type="KEGG" id="bspl:121202508"/>
<evidence type="ECO:0000256" key="1">
    <source>
        <dbReference type="SAM" id="MobiDB-lite"/>
    </source>
</evidence>
<dbReference type="PRINTS" id="PR02100">
    <property type="entry name" value="GENEIEX1"/>
</dbReference>
<feature type="compositionally biased region" description="Basic and acidic residues" evidence="1">
    <location>
        <begin position="142"/>
        <end position="168"/>
    </location>
</feature>
<dbReference type="OrthoDB" id="9949267at2759"/>
<feature type="region of interest" description="Disordered" evidence="1">
    <location>
        <begin position="120"/>
        <end position="172"/>
    </location>
</feature>
<dbReference type="RefSeq" id="XP_040928439.1">
    <property type="nucleotide sequence ID" value="XM_041072505.2"/>
</dbReference>
<dbReference type="PANTHER" id="PTHR16915">
    <property type="entry name" value="IMMEDIATE EARLY RESPONSE 3"/>
    <property type="match status" value="1"/>
</dbReference>
<evidence type="ECO:0000313" key="3">
    <source>
        <dbReference type="RefSeq" id="XP_040928439.1"/>
    </source>
</evidence>
<dbReference type="GO" id="GO:0043066">
    <property type="term" value="P:negative regulation of apoptotic process"/>
    <property type="evidence" value="ECO:0007669"/>
    <property type="project" value="InterPro"/>
</dbReference>
<sequence>MYARTNSVTLVRHERFAFSGTAARSTQPEVFTFEHVPPHATAVSSYVPIRPKRRCTRVMYPAKVRMHLPPPERSRAKRWLLLLSLVLLWQICTEDPCADAQLSGADDGFKGFSFPSAEDEAGPRAALSAGSGLPAASPAHGGDGRSSSERLVRNSTRSEPRRDAESGRSFEQSASNGYVVALLVYHRLGSDN</sequence>
<dbReference type="PANTHER" id="PTHR16915:SF0">
    <property type="entry name" value="RADIATION-INDUCIBLE IMMEDIATE-EARLY GENE IEX-1"/>
    <property type="match status" value="1"/>
</dbReference>
<dbReference type="GeneID" id="121202508"/>
<dbReference type="Proteomes" id="UP000515150">
    <property type="component" value="Chromosome 9"/>
</dbReference>
<dbReference type="CTD" id="8870"/>
<protein>
    <submittedName>
        <fullName evidence="3">Radiation-inducible immediate-early gene IEX-1</fullName>
    </submittedName>
</protein>
<keyword evidence="2" id="KW-1185">Reference proteome</keyword>
<evidence type="ECO:0000313" key="2">
    <source>
        <dbReference type="Proteomes" id="UP000515150"/>
    </source>
</evidence>
<reference evidence="3" key="1">
    <citation type="submission" date="2025-08" db="UniProtKB">
        <authorList>
            <consortium name="RefSeq"/>
        </authorList>
    </citation>
    <scope>IDENTIFICATION</scope>
</reference>
<proteinExistence type="predicted"/>
<dbReference type="InterPro" id="IPR024829">
    <property type="entry name" value="IEX-1"/>
</dbReference>
<gene>
    <name evidence="3" type="primary">ier3</name>
</gene>
<organism evidence="2 3">
    <name type="scientific">Betta splendens</name>
    <name type="common">Siamese fighting fish</name>
    <dbReference type="NCBI Taxonomy" id="158456"/>
    <lineage>
        <taxon>Eukaryota</taxon>
        <taxon>Metazoa</taxon>
        <taxon>Chordata</taxon>
        <taxon>Craniata</taxon>
        <taxon>Vertebrata</taxon>
        <taxon>Euteleostomi</taxon>
        <taxon>Actinopterygii</taxon>
        <taxon>Neopterygii</taxon>
        <taxon>Teleostei</taxon>
        <taxon>Neoteleostei</taxon>
        <taxon>Acanthomorphata</taxon>
        <taxon>Anabantaria</taxon>
        <taxon>Anabantiformes</taxon>
        <taxon>Anabantoidei</taxon>
        <taxon>Osphronemidae</taxon>
        <taxon>Betta</taxon>
    </lineage>
</organism>
<name>A0A8M1HIY3_BETSP</name>
<accession>A0A8M1HIY3</accession>
<dbReference type="AlphaFoldDB" id="A0A8M1HIY3"/>
<feature type="compositionally biased region" description="Low complexity" evidence="1">
    <location>
        <begin position="125"/>
        <end position="139"/>
    </location>
</feature>